<evidence type="ECO:0000259" key="4">
    <source>
        <dbReference type="Pfam" id="PF19033"/>
    </source>
</evidence>
<gene>
    <name evidence="5" type="ORF">MONBRDRAFT_27748</name>
</gene>
<dbReference type="InterPro" id="IPR043987">
    <property type="entry name" value="CCZ1/INTU/HSP4_longin_1"/>
</dbReference>
<dbReference type="OMA" id="DCQALHT"/>
<feature type="domain" description="CCZ1/INTU/HSP4 first Longin" evidence="2">
    <location>
        <begin position="13"/>
        <end position="61"/>
    </location>
</feature>
<accession>A9V672</accession>
<dbReference type="KEGG" id="mbr:MONBRDRAFT_27748"/>
<dbReference type="PANTHER" id="PTHR13056:SF0">
    <property type="entry name" value="VACUOLAR FUSION PROTEIN CCZ1 HOMOLOG-RELATED"/>
    <property type="match status" value="1"/>
</dbReference>
<evidence type="ECO:0000256" key="1">
    <source>
        <dbReference type="ARBA" id="ARBA00005352"/>
    </source>
</evidence>
<dbReference type="FunCoup" id="A9V672">
    <property type="interactions" value="1595"/>
</dbReference>
<dbReference type="GO" id="GO:0016192">
    <property type="term" value="P:vesicle-mediated transport"/>
    <property type="evidence" value="ECO:0000318"/>
    <property type="project" value="GO_Central"/>
</dbReference>
<dbReference type="AlphaFoldDB" id="A9V672"/>
<dbReference type="Proteomes" id="UP000001357">
    <property type="component" value="Unassembled WGS sequence"/>
</dbReference>
<dbReference type="InParanoid" id="A9V672"/>
<dbReference type="STRING" id="81824.A9V672"/>
<sequence>MAKREGRRLQLKEFLIYNTTFGRKEDNEHEKLLYFYPSSVPFGKQMNYVGMSEALFNFTSSSYLLLLTHFPPLTHLFNSSNNSTFSSKPIEVLHTQMARRVFLNPEPNFFMSMSLYLSFTSGKKEGEEVNMYDDHSVMDAALTQLLQNAYERYRLLQGTLQTSLDRLGREPLMEHFREFFDDYLPQLDIPNLNIVDALNGIQFLPLEKNSYLRIQSFISHTETQFSDIVATVVLYKQNVIWSGIEQSDLEHLYGFLMGKLPLNAPAQDTPQFVFGPDSVSDDASPITTPRLHVDLPGVALPVPLVAYYSAGTTCCFLVNAKSAMDIGFYRRLQAQIEPRLQDLNVKFAEKQALRLSFANQMAQEYPYKYIYYNDVNKAIKSTFLPLLKGEGQASASATGSTDAVSSTAHVQLMGEIHQHFRDTVGPLSDSEISAKARSDQWVVGRRSEDREVFVHLTGRGSANLIEINDELRKLSATHFGSIFLSD</sequence>
<dbReference type="eggNOG" id="KOG2622">
    <property type="taxonomic scope" value="Eukaryota"/>
</dbReference>
<comment type="similarity">
    <text evidence="1">Belongs to the CCZ1 family.</text>
</comment>
<organism evidence="5 6">
    <name type="scientific">Monosiga brevicollis</name>
    <name type="common">Choanoflagellate</name>
    <dbReference type="NCBI Taxonomy" id="81824"/>
    <lineage>
        <taxon>Eukaryota</taxon>
        <taxon>Choanoflagellata</taxon>
        <taxon>Craspedida</taxon>
        <taxon>Salpingoecidae</taxon>
        <taxon>Monosiga</taxon>
    </lineage>
</organism>
<protein>
    <recommendedName>
        <fullName evidence="7">CCZ1/INTU/HSP4 first Longin domain-containing protein</fullName>
    </recommendedName>
</protein>
<feature type="domain" description="CCZ1/INTU/HPS4 third Longin" evidence="4">
    <location>
        <begin position="365"/>
        <end position="474"/>
    </location>
</feature>
<dbReference type="RefSeq" id="XP_001748260.1">
    <property type="nucleotide sequence ID" value="XM_001748208.1"/>
</dbReference>
<dbReference type="Pfam" id="PF19032">
    <property type="entry name" value="Intu_longin_2"/>
    <property type="match status" value="1"/>
</dbReference>
<name>A9V672_MONBE</name>
<evidence type="ECO:0000313" key="6">
    <source>
        <dbReference type="Proteomes" id="UP000001357"/>
    </source>
</evidence>
<evidence type="ECO:0000313" key="5">
    <source>
        <dbReference type="EMBL" id="EDQ87021.1"/>
    </source>
</evidence>
<proteinExistence type="inferred from homology"/>
<reference evidence="5 6" key="1">
    <citation type="journal article" date="2008" name="Nature">
        <title>The genome of the choanoflagellate Monosiga brevicollis and the origin of metazoans.</title>
        <authorList>
            <consortium name="JGI Sequencing"/>
            <person name="King N."/>
            <person name="Westbrook M.J."/>
            <person name="Young S.L."/>
            <person name="Kuo A."/>
            <person name="Abedin M."/>
            <person name="Chapman J."/>
            <person name="Fairclough S."/>
            <person name="Hellsten U."/>
            <person name="Isogai Y."/>
            <person name="Letunic I."/>
            <person name="Marr M."/>
            <person name="Pincus D."/>
            <person name="Putnam N."/>
            <person name="Rokas A."/>
            <person name="Wright K.J."/>
            <person name="Zuzow R."/>
            <person name="Dirks W."/>
            <person name="Good M."/>
            <person name="Goodstein D."/>
            <person name="Lemons D."/>
            <person name="Li W."/>
            <person name="Lyons J.B."/>
            <person name="Morris A."/>
            <person name="Nichols S."/>
            <person name="Richter D.J."/>
            <person name="Salamov A."/>
            <person name="Bork P."/>
            <person name="Lim W.A."/>
            <person name="Manning G."/>
            <person name="Miller W.T."/>
            <person name="McGinnis W."/>
            <person name="Shapiro H."/>
            <person name="Tjian R."/>
            <person name="Grigoriev I.V."/>
            <person name="Rokhsar D."/>
        </authorList>
    </citation>
    <scope>NUCLEOTIDE SEQUENCE [LARGE SCALE GENOMIC DNA]</scope>
    <source>
        <strain evidence="6">MX1 / ATCC 50154</strain>
    </source>
</reference>
<dbReference type="InterPro" id="IPR043988">
    <property type="entry name" value="CCZ1/INTU_longin_2"/>
</dbReference>
<keyword evidence="6" id="KW-1185">Reference proteome</keyword>
<evidence type="ECO:0008006" key="7">
    <source>
        <dbReference type="Google" id="ProtNLM"/>
    </source>
</evidence>
<dbReference type="EMBL" id="CH991562">
    <property type="protein sequence ID" value="EDQ87021.1"/>
    <property type="molecule type" value="Genomic_DNA"/>
</dbReference>
<dbReference type="Pfam" id="PF19031">
    <property type="entry name" value="Intu_longin_1"/>
    <property type="match status" value="1"/>
</dbReference>
<dbReference type="GeneID" id="5893402"/>
<evidence type="ECO:0000259" key="2">
    <source>
        <dbReference type="Pfam" id="PF19031"/>
    </source>
</evidence>
<dbReference type="InterPro" id="IPR013176">
    <property type="entry name" value="Ccz1"/>
</dbReference>
<dbReference type="GO" id="GO:0035658">
    <property type="term" value="C:Mon1-Ccz1 complex"/>
    <property type="evidence" value="ECO:0007669"/>
    <property type="project" value="InterPro"/>
</dbReference>
<evidence type="ECO:0000259" key="3">
    <source>
        <dbReference type="Pfam" id="PF19032"/>
    </source>
</evidence>
<dbReference type="InterPro" id="IPR043989">
    <property type="entry name" value="CCZ1/INTU/HSP4_longin_3"/>
</dbReference>
<dbReference type="PANTHER" id="PTHR13056">
    <property type="entry name" value="VACUOLAR FUSION PROTEIN CCZ1 HOMOLOG-RELATED"/>
    <property type="match status" value="1"/>
</dbReference>
<dbReference type="Pfam" id="PF19033">
    <property type="entry name" value="Intu_longin_3"/>
    <property type="match status" value="1"/>
</dbReference>
<feature type="domain" description="CCZ1/INTU second Longin" evidence="3">
    <location>
        <begin position="228"/>
        <end position="336"/>
    </location>
</feature>